<dbReference type="SUPFAM" id="SSF47769">
    <property type="entry name" value="SAM/Pointed domain"/>
    <property type="match status" value="1"/>
</dbReference>
<dbReference type="InterPro" id="IPR001660">
    <property type="entry name" value="SAM"/>
</dbReference>
<dbReference type="PANTHER" id="PTHR12301:SF8">
    <property type="entry name" value="STERILE ALPHA MOTIF DOMAIN-CONTAINING PROTEIN 5"/>
    <property type="match status" value="1"/>
</dbReference>
<proteinExistence type="predicted"/>
<dbReference type="InterPro" id="IPR013761">
    <property type="entry name" value="SAM/pointed_sf"/>
</dbReference>
<dbReference type="CDD" id="cd09527">
    <property type="entry name" value="SAM_Samd5"/>
    <property type="match status" value="1"/>
</dbReference>
<keyword evidence="4" id="KW-1185">Reference proteome</keyword>
<feature type="non-terminal residue" evidence="3">
    <location>
        <position position="1"/>
    </location>
</feature>
<evidence type="ECO:0000313" key="4">
    <source>
        <dbReference type="Proteomes" id="UP001166093"/>
    </source>
</evidence>
<evidence type="ECO:0000256" key="1">
    <source>
        <dbReference type="SAM" id="MobiDB-lite"/>
    </source>
</evidence>
<comment type="caution">
    <text evidence="3">The sequence shown here is derived from an EMBL/GenBank/DDBJ whole genome shotgun (WGS) entry which is preliminary data.</text>
</comment>
<dbReference type="PANTHER" id="PTHR12301">
    <property type="entry name" value="SAM-DOMAIN, SH3 AND NUCLEAR LOCALIZATION SIGNALS PROTEIN RELATED"/>
    <property type="match status" value="1"/>
</dbReference>
<gene>
    <name evidence="3" type="primary">Samd5_0</name>
    <name evidence="3" type="ORF">GTO93_0004857</name>
</gene>
<feature type="domain" description="SAM" evidence="2">
    <location>
        <begin position="1"/>
        <end position="65"/>
    </location>
</feature>
<name>A0ABS2YQV2_POLSP</name>
<dbReference type="Proteomes" id="UP001166093">
    <property type="component" value="Unassembled WGS sequence"/>
</dbReference>
<feature type="non-terminal residue" evidence="3">
    <location>
        <position position="403"/>
    </location>
</feature>
<accession>A0ABS2YQV2</accession>
<dbReference type="EMBL" id="JAAWVQ010179339">
    <property type="protein sequence ID" value="MBN3288858.1"/>
    <property type="molecule type" value="Genomic_DNA"/>
</dbReference>
<dbReference type="Gene3D" id="1.10.150.50">
    <property type="entry name" value="Transcription Factor, Ets-1"/>
    <property type="match status" value="1"/>
</dbReference>
<dbReference type="Pfam" id="PF00536">
    <property type="entry name" value="SAM_1"/>
    <property type="match status" value="1"/>
</dbReference>
<organism evidence="3 4">
    <name type="scientific">Polyodon spathula</name>
    <name type="common">North American paddlefish</name>
    <name type="synonym">Squalus spathula</name>
    <dbReference type="NCBI Taxonomy" id="7913"/>
    <lineage>
        <taxon>Eukaryota</taxon>
        <taxon>Metazoa</taxon>
        <taxon>Chordata</taxon>
        <taxon>Craniata</taxon>
        <taxon>Vertebrata</taxon>
        <taxon>Euteleostomi</taxon>
        <taxon>Actinopterygii</taxon>
        <taxon>Chondrostei</taxon>
        <taxon>Acipenseriformes</taxon>
        <taxon>Polyodontidae</taxon>
        <taxon>Polyodon</taxon>
    </lineage>
</organism>
<evidence type="ECO:0000259" key="2">
    <source>
        <dbReference type="PROSITE" id="PS50105"/>
    </source>
</evidence>
<dbReference type="InterPro" id="IPR051725">
    <property type="entry name" value="SAM-SH3_domain_protein"/>
</dbReference>
<dbReference type="SMART" id="SM00454">
    <property type="entry name" value="SAM"/>
    <property type="match status" value="1"/>
</dbReference>
<reference evidence="3" key="1">
    <citation type="journal article" date="2021" name="Cell">
        <title>Tracing the genetic footprints of vertebrate landing in non-teleost ray-finned fishes.</title>
        <authorList>
            <person name="Bi X."/>
            <person name="Wang K."/>
            <person name="Yang L."/>
            <person name="Pan H."/>
            <person name="Jiang H."/>
            <person name="Wei Q."/>
            <person name="Fang M."/>
            <person name="Yu H."/>
            <person name="Zhu C."/>
            <person name="Cai Y."/>
            <person name="He Y."/>
            <person name="Gan X."/>
            <person name="Zeng H."/>
            <person name="Yu D."/>
            <person name="Zhu Y."/>
            <person name="Jiang H."/>
            <person name="Qiu Q."/>
            <person name="Yang H."/>
            <person name="Zhang Y.E."/>
            <person name="Wang W."/>
            <person name="Zhu M."/>
            <person name="He S."/>
            <person name="Zhang G."/>
        </authorList>
    </citation>
    <scope>NUCLEOTIDE SEQUENCE</scope>
    <source>
        <strain evidence="3">Pddl_001</strain>
    </source>
</reference>
<feature type="region of interest" description="Disordered" evidence="1">
    <location>
        <begin position="101"/>
        <end position="128"/>
    </location>
</feature>
<evidence type="ECO:0000313" key="3">
    <source>
        <dbReference type="EMBL" id="MBN3288858.1"/>
    </source>
</evidence>
<dbReference type="PROSITE" id="PS50105">
    <property type="entry name" value="SAM_DOMAIN"/>
    <property type="match status" value="1"/>
</dbReference>
<sequence>MSTNIVYEWLKTLHLCQYVESFVDNGYDDLEVCKQIGDPDLDAIGVFLPHHRNKIHDAVKRLKEEEKETATGLYFTLEPEIPPTPGIYTCHKIDQCESKVRGGKSRTEPSVAKVGRNPGYRGTSRNQQLSTSKELVTYPKLKLKIMIRDKLIRDGINLSKPPYSNKICVKELVSQRQHTITAKALTLKVKTETRFAFSTKPELCCTSKTVQCRLELAPLQQFLFRRTASVRITIKELQLRRIDWRNAPGSIYSIPERQMLYDIKVAFYEVSGFSNVLGAINCTHVALSPPKYIEYIFHNRKLYNSINVEMVCDAKLRILDVIATNPGISIVSYLRRLQNGFSTGLSTIPSSSFICDNLRSTTSEFEITSPLVQVEIDKGVMVGPFSAPPFPRYRINPVFFSPP</sequence>
<protein>
    <submittedName>
        <fullName evidence="3">SAMD5 protein</fullName>
    </submittedName>
</protein>